<evidence type="ECO:0000313" key="16">
    <source>
        <dbReference type="EMBL" id="OGD67406.1"/>
    </source>
</evidence>
<evidence type="ECO:0000256" key="6">
    <source>
        <dbReference type="ARBA" id="ARBA00022694"/>
    </source>
</evidence>
<dbReference type="InterPro" id="IPR001269">
    <property type="entry name" value="DUS_fam"/>
</dbReference>
<evidence type="ECO:0000256" key="12">
    <source>
        <dbReference type="PIRNR" id="PIRNR006621"/>
    </source>
</evidence>
<dbReference type="PROSITE" id="PS01136">
    <property type="entry name" value="UPF0034"/>
    <property type="match status" value="1"/>
</dbReference>
<keyword evidence="3" id="KW-0820">tRNA-binding</keyword>
<keyword evidence="8" id="KW-0694">RNA-binding</keyword>
<evidence type="ECO:0000256" key="2">
    <source>
        <dbReference type="ARBA" id="ARBA00002790"/>
    </source>
</evidence>
<dbReference type="InterPro" id="IPR013785">
    <property type="entry name" value="Aldolase_TIM"/>
</dbReference>
<gene>
    <name evidence="16" type="ORF">A2442_02780</name>
</gene>
<dbReference type="SUPFAM" id="SSF51395">
    <property type="entry name" value="FMN-linked oxidoreductases"/>
    <property type="match status" value="1"/>
</dbReference>
<evidence type="ECO:0000256" key="1">
    <source>
        <dbReference type="ARBA" id="ARBA00001917"/>
    </source>
</evidence>
<dbReference type="PANTHER" id="PTHR11082:SF25">
    <property type="entry name" value="DUS-LIKE FMN-BINDING DOMAIN-CONTAINING PROTEIN"/>
    <property type="match status" value="1"/>
</dbReference>
<dbReference type="GO" id="GO:0000049">
    <property type="term" value="F:tRNA binding"/>
    <property type="evidence" value="ECO:0007669"/>
    <property type="project" value="UniProtKB-KW"/>
</dbReference>
<feature type="domain" description="DUS-like FMN-binding" evidence="15">
    <location>
        <begin position="16"/>
        <end position="325"/>
    </location>
</feature>
<evidence type="ECO:0000313" key="17">
    <source>
        <dbReference type="Proteomes" id="UP000179003"/>
    </source>
</evidence>
<accession>A0A1F5EJM4</accession>
<evidence type="ECO:0000256" key="9">
    <source>
        <dbReference type="ARBA" id="ARBA00023002"/>
    </source>
</evidence>
<dbReference type="AlphaFoldDB" id="A0A1F5EJM4"/>
<comment type="cofactor">
    <cofactor evidence="1 12 14">
        <name>FMN</name>
        <dbReference type="ChEBI" id="CHEBI:58210"/>
    </cofactor>
</comment>
<evidence type="ECO:0000256" key="7">
    <source>
        <dbReference type="ARBA" id="ARBA00022857"/>
    </source>
</evidence>
<evidence type="ECO:0000256" key="14">
    <source>
        <dbReference type="PIRSR" id="PIRSR006621-2"/>
    </source>
</evidence>
<dbReference type="InterPro" id="IPR018517">
    <property type="entry name" value="tRNA_hU_synthase_CS"/>
</dbReference>
<feature type="binding site" evidence="14">
    <location>
        <position position="174"/>
    </location>
    <ligand>
        <name>FMN</name>
        <dbReference type="ChEBI" id="CHEBI:58210"/>
    </ligand>
</feature>
<keyword evidence="9 12" id="KW-0560">Oxidoreductase</keyword>
<evidence type="ECO:0000259" key="15">
    <source>
        <dbReference type="Pfam" id="PF01207"/>
    </source>
</evidence>
<protein>
    <recommendedName>
        <fullName evidence="12">tRNA-dihydrouridine synthase</fullName>
        <ecNumber evidence="12">1.3.1.-</ecNumber>
    </recommendedName>
</protein>
<evidence type="ECO:0000256" key="3">
    <source>
        <dbReference type="ARBA" id="ARBA00022555"/>
    </source>
</evidence>
<keyword evidence="6 12" id="KW-0819">tRNA processing</keyword>
<keyword evidence="5 12" id="KW-0288">FMN</keyword>
<dbReference type="STRING" id="1797582.A2442_02780"/>
<dbReference type="GO" id="GO:0050660">
    <property type="term" value="F:flavin adenine dinucleotide binding"/>
    <property type="evidence" value="ECO:0007669"/>
    <property type="project" value="InterPro"/>
</dbReference>
<evidence type="ECO:0000256" key="11">
    <source>
        <dbReference type="ARBA" id="ARBA00048802"/>
    </source>
</evidence>
<evidence type="ECO:0000256" key="13">
    <source>
        <dbReference type="PIRSR" id="PIRSR006621-1"/>
    </source>
</evidence>
<dbReference type="InterPro" id="IPR035587">
    <property type="entry name" value="DUS-like_FMN-bd"/>
</dbReference>
<dbReference type="PANTHER" id="PTHR11082">
    <property type="entry name" value="TRNA-DIHYDROURIDINE SYNTHASE"/>
    <property type="match status" value="1"/>
</dbReference>
<keyword evidence="4 12" id="KW-0285">Flavoprotein</keyword>
<reference evidence="16 17" key="1">
    <citation type="journal article" date="2016" name="Nat. Commun.">
        <title>Thousands of microbial genomes shed light on interconnected biogeochemical processes in an aquifer system.</title>
        <authorList>
            <person name="Anantharaman K."/>
            <person name="Brown C.T."/>
            <person name="Hug L.A."/>
            <person name="Sharon I."/>
            <person name="Castelle C.J."/>
            <person name="Probst A.J."/>
            <person name="Thomas B.C."/>
            <person name="Singh A."/>
            <person name="Wilkins M.J."/>
            <person name="Karaoz U."/>
            <person name="Brodie E.L."/>
            <person name="Williams K.H."/>
            <person name="Hubbard S.S."/>
            <person name="Banfield J.F."/>
        </authorList>
    </citation>
    <scope>NUCLEOTIDE SEQUENCE [LARGE SCALE GENOMIC DNA]</scope>
</reference>
<evidence type="ECO:0000256" key="4">
    <source>
        <dbReference type="ARBA" id="ARBA00022630"/>
    </source>
</evidence>
<feature type="active site" description="Proton donor" evidence="13">
    <location>
        <position position="106"/>
    </location>
</feature>
<comment type="catalytic activity">
    <reaction evidence="11">
        <text>a 5,6-dihydrouridine in tRNA + NAD(+) = a uridine in tRNA + NADH + H(+)</text>
        <dbReference type="Rhea" id="RHEA:54452"/>
        <dbReference type="Rhea" id="RHEA-COMP:13339"/>
        <dbReference type="Rhea" id="RHEA-COMP:13887"/>
        <dbReference type="ChEBI" id="CHEBI:15378"/>
        <dbReference type="ChEBI" id="CHEBI:57540"/>
        <dbReference type="ChEBI" id="CHEBI:57945"/>
        <dbReference type="ChEBI" id="CHEBI:65315"/>
        <dbReference type="ChEBI" id="CHEBI:74443"/>
    </reaction>
</comment>
<sequence>MLKNFWKKLKKPFFVLAPMLDVTDTAFRQIIAKYGKPDVFWTEFVSVDGLCSEEGREKLKKSLLQFDESERPIVAQIFGSKPENFEKSAKMIAELGFDGIDINMGCPQRNILKQGAGSELIKTPGLAREIIRATKKGAGSLPVSVKTRIGYNKNEVETWISAILEEEPVVLTIHGRTKKEMSKAPADWDTIKRGREIRDEMKSKTLIIGNGDVSNVDEAQKRVEETGVDGIMIGRGIFGNPWLFSEIDWGNLPVREKLKVALEHTKLFEKIFGETKENKKIFGKRARNFALMKKHYKAYINGFEGAKELRVKLMGTNSVEEVEKIIAKEVKRLEK</sequence>
<dbReference type="Proteomes" id="UP000179003">
    <property type="component" value="Unassembled WGS sequence"/>
</dbReference>
<feature type="binding site" evidence="14">
    <location>
        <position position="146"/>
    </location>
    <ligand>
        <name>FMN</name>
        <dbReference type="ChEBI" id="CHEBI:58210"/>
    </ligand>
</feature>
<evidence type="ECO:0000256" key="10">
    <source>
        <dbReference type="ARBA" id="ARBA00048205"/>
    </source>
</evidence>
<name>A0A1F5EJM4_9BACT</name>
<dbReference type="EMBL" id="MFAE01000005">
    <property type="protein sequence ID" value="OGD67406.1"/>
    <property type="molecule type" value="Genomic_DNA"/>
</dbReference>
<dbReference type="Gene3D" id="1.10.1200.80">
    <property type="entry name" value="Putative flavin oxidoreducatase, domain 2"/>
    <property type="match status" value="1"/>
</dbReference>
<dbReference type="CDD" id="cd02801">
    <property type="entry name" value="DUS_like_FMN"/>
    <property type="match status" value="1"/>
</dbReference>
<dbReference type="GO" id="GO:0017150">
    <property type="term" value="F:tRNA dihydrouridine synthase activity"/>
    <property type="evidence" value="ECO:0007669"/>
    <property type="project" value="InterPro"/>
</dbReference>
<dbReference type="InterPro" id="IPR024036">
    <property type="entry name" value="tRNA-dHydroUridine_Synthase_C"/>
</dbReference>
<feature type="binding site" evidence="14">
    <location>
        <position position="76"/>
    </location>
    <ligand>
        <name>FMN</name>
        <dbReference type="ChEBI" id="CHEBI:58210"/>
    </ligand>
</feature>
<dbReference type="EC" id="1.3.1.-" evidence="12"/>
<proteinExistence type="inferred from homology"/>
<comment type="similarity">
    <text evidence="12">Belongs to the dus family.</text>
</comment>
<comment type="catalytic activity">
    <reaction evidence="10">
        <text>a 5,6-dihydrouridine in tRNA + NADP(+) = a uridine in tRNA + NADPH + H(+)</text>
        <dbReference type="Rhea" id="RHEA:23624"/>
        <dbReference type="Rhea" id="RHEA-COMP:13339"/>
        <dbReference type="Rhea" id="RHEA-COMP:13887"/>
        <dbReference type="ChEBI" id="CHEBI:15378"/>
        <dbReference type="ChEBI" id="CHEBI:57783"/>
        <dbReference type="ChEBI" id="CHEBI:58349"/>
        <dbReference type="ChEBI" id="CHEBI:65315"/>
        <dbReference type="ChEBI" id="CHEBI:74443"/>
    </reaction>
</comment>
<comment type="function">
    <text evidence="2 12">Catalyzes the synthesis of 5,6-dihydrouridine (D), a modified base found in the D-loop of most tRNAs, via the reduction of the C5-C6 double bond in target uridines.</text>
</comment>
<keyword evidence="7" id="KW-0521">NADP</keyword>
<dbReference type="Pfam" id="PF01207">
    <property type="entry name" value="Dus"/>
    <property type="match status" value="1"/>
</dbReference>
<organism evidence="16 17">
    <name type="scientific">Candidatus Campbellbacteria bacterium RIFOXYC2_FULL_35_25</name>
    <dbReference type="NCBI Taxonomy" id="1797582"/>
    <lineage>
        <taxon>Bacteria</taxon>
        <taxon>Candidatus Campbelliibacteriota</taxon>
    </lineage>
</organism>
<feature type="binding site" evidence="14">
    <location>
        <begin position="234"/>
        <end position="235"/>
    </location>
    <ligand>
        <name>FMN</name>
        <dbReference type="ChEBI" id="CHEBI:58210"/>
    </ligand>
</feature>
<keyword evidence="14" id="KW-0547">Nucleotide-binding</keyword>
<evidence type="ECO:0000256" key="5">
    <source>
        <dbReference type="ARBA" id="ARBA00022643"/>
    </source>
</evidence>
<dbReference type="PIRSF" id="PIRSF006621">
    <property type="entry name" value="Dus"/>
    <property type="match status" value="1"/>
</dbReference>
<dbReference type="Gene3D" id="3.20.20.70">
    <property type="entry name" value="Aldolase class I"/>
    <property type="match status" value="1"/>
</dbReference>
<comment type="caution">
    <text evidence="16">The sequence shown here is derived from an EMBL/GenBank/DDBJ whole genome shotgun (WGS) entry which is preliminary data.</text>
</comment>
<evidence type="ECO:0000256" key="8">
    <source>
        <dbReference type="ARBA" id="ARBA00022884"/>
    </source>
</evidence>